<feature type="transmembrane region" description="Helical" evidence="2">
    <location>
        <begin position="144"/>
        <end position="166"/>
    </location>
</feature>
<evidence type="ECO:0000259" key="3">
    <source>
        <dbReference type="PROSITE" id="PS50076"/>
    </source>
</evidence>
<dbReference type="Pfam" id="PF00226">
    <property type="entry name" value="DnaJ"/>
    <property type="match status" value="1"/>
</dbReference>
<gene>
    <name evidence="4" type="ORF">F3Y22_tig00111402pilonHSYRG00726</name>
</gene>
<keyword evidence="2" id="KW-0812">Transmembrane</keyword>
<dbReference type="Proteomes" id="UP000436088">
    <property type="component" value="Unassembled WGS sequence"/>
</dbReference>
<dbReference type="SUPFAM" id="SSF46565">
    <property type="entry name" value="Chaperone J-domain"/>
    <property type="match status" value="1"/>
</dbReference>
<keyword evidence="2" id="KW-0472">Membrane</keyword>
<dbReference type="PROSITE" id="PS50076">
    <property type="entry name" value="DNAJ_2"/>
    <property type="match status" value="1"/>
</dbReference>
<dbReference type="InterPro" id="IPR036869">
    <property type="entry name" value="J_dom_sf"/>
</dbReference>
<organism evidence="4 5">
    <name type="scientific">Hibiscus syriacus</name>
    <name type="common">Rose of Sharon</name>
    <dbReference type="NCBI Taxonomy" id="106335"/>
    <lineage>
        <taxon>Eukaryota</taxon>
        <taxon>Viridiplantae</taxon>
        <taxon>Streptophyta</taxon>
        <taxon>Embryophyta</taxon>
        <taxon>Tracheophyta</taxon>
        <taxon>Spermatophyta</taxon>
        <taxon>Magnoliopsida</taxon>
        <taxon>eudicotyledons</taxon>
        <taxon>Gunneridae</taxon>
        <taxon>Pentapetalae</taxon>
        <taxon>rosids</taxon>
        <taxon>malvids</taxon>
        <taxon>Malvales</taxon>
        <taxon>Malvaceae</taxon>
        <taxon>Malvoideae</taxon>
        <taxon>Hibiscus</taxon>
    </lineage>
</organism>
<dbReference type="PANTHER" id="PTHR45270">
    <property type="entry name" value="OS03G0832900 PROTEIN"/>
    <property type="match status" value="1"/>
</dbReference>
<comment type="caution">
    <text evidence="4">The sequence shown here is derived from an EMBL/GenBank/DDBJ whole genome shotgun (WGS) entry which is preliminary data.</text>
</comment>
<dbReference type="PRINTS" id="PR00625">
    <property type="entry name" value="JDOMAIN"/>
</dbReference>
<keyword evidence="5" id="KW-1185">Reference proteome</keyword>
<dbReference type="EMBL" id="VEPZ02001331">
    <property type="protein sequence ID" value="KAE8679048.1"/>
    <property type="molecule type" value="Genomic_DNA"/>
</dbReference>
<evidence type="ECO:0000256" key="2">
    <source>
        <dbReference type="SAM" id="Phobius"/>
    </source>
</evidence>
<feature type="transmembrane region" description="Helical" evidence="2">
    <location>
        <begin position="117"/>
        <end position="138"/>
    </location>
</feature>
<feature type="compositionally biased region" description="Polar residues" evidence="1">
    <location>
        <begin position="362"/>
        <end position="377"/>
    </location>
</feature>
<keyword evidence="2" id="KW-1133">Transmembrane helix</keyword>
<feature type="transmembrane region" description="Helical" evidence="2">
    <location>
        <begin position="178"/>
        <end position="201"/>
    </location>
</feature>
<dbReference type="InterPro" id="IPR018253">
    <property type="entry name" value="DnaJ_domain_CS"/>
</dbReference>
<accession>A0A6A2XU94</accession>
<name>A0A6A2XU94_HIBSY</name>
<sequence>MEDIGLFKQGWKCLQSQKHLYFMAKTAVGCCSDKMGLIMEKHGPVVCSAFVNIWKFSRLLLVYWKDSVVRGFQSCSRLGSASLLVIMWSCFLSLTSMSCLLYVILSMGVAGGAIQQLGYTPGLFIAGLFGTLILWMYANSWITGTLFIVGGYMFSLCYARLIVLIATPYSIYFVKVRVGWLGVFLSINLAFLSNDVLNYLLQHFDNVSENMQYEEPKESKPVMEDDLSGKCEYSIPTNESEKVQPCKSSGKAATTSVINEKEFSVNKFVKEETSSADEMTRILNCTDHYQALGIARHTKIDITVLKKEYRKKAMLVHPDKNMGSPLASESFKKLQCAYEVLSDSMKKRDYDEQLRKEESRTRSVCQKAHSSSWQQPNPDHCSEESRRIQCTKCGNSHIWVCTSRNKAKARWCQDCCQYHQAKDGDGWVEYKGSLVFDRPQKVEIPRAFVCAESKIFDVSEWAICQGMACRPNTHRPSFHVNMVGLDKTQRSNSGKFPWDLDAEMIDEDEEFELWLQQALASGLFCETSKRRKSWSPFKMPQKKSKKQWRRSST</sequence>
<dbReference type="SMART" id="SM00271">
    <property type="entry name" value="DnaJ"/>
    <property type="match status" value="1"/>
</dbReference>
<feature type="compositionally biased region" description="Basic residues" evidence="1">
    <location>
        <begin position="540"/>
        <end position="553"/>
    </location>
</feature>
<dbReference type="AlphaFoldDB" id="A0A6A2XU94"/>
<dbReference type="PROSITE" id="PS00636">
    <property type="entry name" value="DNAJ_1"/>
    <property type="match status" value="1"/>
</dbReference>
<dbReference type="CDD" id="cd06257">
    <property type="entry name" value="DnaJ"/>
    <property type="match status" value="1"/>
</dbReference>
<feature type="domain" description="J" evidence="3">
    <location>
        <begin position="287"/>
        <end position="354"/>
    </location>
</feature>
<feature type="region of interest" description="Disordered" evidence="1">
    <location>
        <begin position="361"/>
        <end position="380"/>
    </location>
</feature>
<dbReference type="PANTHER" id="PTHR45270:SF1">
    <property type="entry name" value="CHAPERONE DNAJ-DOMAIN SUPERFAMILY PROTEIN"/>
    <property type="match status" value="1"/>
</dbReference>
<feature type="region of interest" description="Disordered" evidence="1">
    <location>
        <begin position="531"/>
        <end position="553"/>
    </location>
</feature>
<evidence type="ECO:0000313" key="4">
    <source>
        <dbReference type="EMBL" id="KAE8679048.1"/>
    </source>
</evidence>
<evidence type="ECO:0000256" key="1">
    <source>
        <dbReference type="SAM" id="MobiDB-lite"/>
    </source>
</evidence>
<dbReference type="InterPro" id="IPR001623">
    <property type="entry name" value="DnaJ_domain"/>
</dbReference>
<feature type="transmembrane region" description="Helical" evidence="2">
    <location>
        <begin position="84"/>
        <end position="105"/>
    </location>
</feature>
<proteinExistence type="predicted"/>
<dbReference type="Pfam" id="PF14901">
    <property type="entry name" value="Jiv90"/>
    <property type="match status" value="1"/>
</dbReference>
<protein>
    <submittedName>
        <fullName evidence="4">Endoplasmic oxidoreductin-1-like isoform X1</fullName>
    </submittedName>
</protein>
<evidence type="ECO:0000313" key="5">
    <source>
        <dbReference type="Proteomes" id="UP000436088"/>
    </source>
</evidence>
<dbReference type="Gene3D" id="1.10.287.110">
    <property type="entry name" value="DnaJ domain"/>
    <property type="match status" value="1"/>
</dbReference>
<dbReference type="InterPro" id="IPR032843">
    <property type="entry name" value="Jiv"/>
</dbReference>
<dbReference type="OrthoDB" id="1507364at2759"/>
<reference evidence="4" key="1">
    <citation type="submission" date="2019-09" db="EMBL/GenBank/DDBJ databases">
        <title>Draft genome information of white flower Hibiscus syriacus.</title>
        <authorList>
            <person name="Kim Y.-M."/>
        </authorList>
    </citation>
    <scope>NUCLEOTIDE SEQUENCE [LARGE SCALE GENOMIC DNA]</scope>
    <source>
        <strain evidence="4">YM2019G1</strain>
    </source>
</reference>